<accession>A0A2W5F3K8</accession>
<dbReference type="AlphaFoldDB" id="A0A2W5F3K8"/>
<evidence type="ECO:0000313" key="2">
    <source>
        <dbReference type="Proteomes" id="UP000249645"/>
    </source>
</evidence>
<organism evidence="1 2">
    <name type="scientific">Pseudopedobacter saltans</name>
    <dbReference type="NCBI Taxonomy" id="151895"/>
    <lineage>
        <taxon>Bacteria</taxon>
        <taxon>Pseudomonadati</taxon>
        <taxon>Bacteroidota</taxon>
        <taxon>Sphingobacteriia</taxon>
        <taxon>Sphingobacteriales</taxon>
        <taxon>Sphingobacteriaceae</taxon>
        <taxon>Pseudopedobacter</taxon>
    </lineage>
</organism>
<name>A0A2W5F3K8_9SPHI</name>
<dbReference type="Gene3D" id="3.10.20.310">
    <property type="entry name" value="membrane protein fhac"/>
    <property type="match status" value="1"/>
</dbReference>
<gene>
    <name evidence="1" type="ORF">DI598_06610</name>
</gene>
<dbReference type="Gene3D" id="2.40.160.50">
    <property type="entry name" value="membrane protein fhac: a member of the omp85/tpsb transporter family"/>
    <property type="match status" value="1"/>
</dbReference>
<feature type="non-terminal residue" evidence="1">
    <location>
        <position position="434"/>
    </location>
</feature>
<dbReference type="Proteomes" id="UP000249645">
    <property type="component" value="Unassembled WGS sequence"/>
</dbReference>
<reference evidence="1 2" key="1">
    <citation type="submission" date="2017-11" db="EMBL/GenBank/DDBJ databases">
        <title>Infants hospitalized years apart are colonized by the same room-sourced microbial strains.</title>
        <authorList>
            <person name="Brooks B."/>
            <person name="Olm M.R."/>
            <person name="Firek B.A."/>
            <person name="Baker R."/>
            <person name="Thomas B.C."/>
            <person name="Morowitz M.J."/>
            <person name="Banfield J.F."/>
        </authorList>
    </citation>
    <scope>NUCLEOTIDE SEQUENCE [LARGE SCALE GENOMIC DNA]</scope>
    <source>
        <strain evidence="1">S2_009_000_R2_76</strain>
    </source>
</reference>
<proteinExistence type="predicted"/>
<comment type="caution">
    <text evidence="1">The sequence shown here is derived from an EMBL/GenBank/DDBJ whole genome shotgun (WGS) entry which is preliminary data.</text>
</comment>
<dbReference type="EMBL" id="QFOI01000087">
    <property type="protein sequence ID" value="PZP49968.1"/>
    <property type="molecule type" value="Genomic_DNA"/>
</dbReference>
<evidence type="ECO:0000313" key="1">
    <source>
        <dbReference type="EMBL" id="PZP49968.1"/>
    </source>
</evidence>
<evidence type="ECO:0008006" key="3">
    <source>
        <dbReference type="Google" id="ProtNLM"/>
    </source>
</evidence>
<sequence length="434" mass="48762">MWSKRLWFQLFICFVFQLIGTCLYGQAKKPVYFLDIVQIDSSNSKPNIQTSFSTKKDLTTYLFKLKDDLVGKGYVAASIDSVWETSDTTRIWLFVGEKYVWKRIKVDASDSLLLTGLGYDVVGLQNINTGSVNKLQDSILNYYNNMGFPFASVKMDSVEIDKNEITGKLVVNKAGLYTIDSIIQNGNAKLTQNFLHRYLEIGPHEPYNAQKLGTVSQKLQNLPYVNQSQPWNLKMTNTGAMLDLYLEPKQVNQIDAVIGFLPANGDLGGKLLLTGQVNLDLKNAFAAGEELKFSWQQLQSRSPRINLGFARPYIFNSPYGIDFDFELYKRDSLFLNVYANLGVQYAISSQQSAGVFVRFASTRALNVDTATIIATKALPNIMDVSTASIGLQYQINTTNYRLNPRRGNEFFFSGMAGNRTIGKNNSITQIHSDD</sequence>
<protein>
    <recommendedName>
        <fullName evidence="3">POTRA domain-containing protein</fullName>
    </recommendedName>
</protein>